<dbReference type="InterPro" id="IPR056720">
    <property type="entry name" value="DUF7818"/>
</dbReference>
<feature type="region of interest" description="Disordered" evidence="1">
    <location>
        <begin position="13"/>
        <end position="99"/>
    </location>
</feature>
<feature type="region of interest" description="Disordered" evidence="1">
    <location>
        <begin position="1212"/>
        <end position="1236"/>
    </location>
</feature>
<feature type="compositionally biased region" description="Basic residues" evidence="1">
    <location>
        <begin position="618"/>
        <end position="635"/>
    </location>
</feature>
<dbReference type="SUPFAM" id="SSF52540">
    <property type="entry name" value="P-loop containing nucleoside triphosphate hydrolases"/>
    <property type="match status" value="1"/>
</dbReference>
<name>A0A8C6YDB0_NAJNA</name>
<evidence type="ECO:0000259" key="2">
    <source>
        <dbReference type="Pfam" id="PF25126"/>
    </source>
</evidence>
<feature type="compositionally biased region" description="Acidic residues" evidence="1">
    <location>
        <begin position="62"/>
        <end position="72"/>
    </location>
</feature>
<dbReference type="Proteomes" id="UP000694559">
    <property type="component" value="Unplaced"/>
</dbReference>
<dbReference type="Ensembl" id="ENSNNAT00000029570.1">
    <property type="protein sequence ID" value="ENSNNAP00000028214.1"/>
    <property type="gene ID" value="ENSNNAG00000018192.1"/>
</dbReference>
<reference evidence="3" key="2">
    <citation type="submission" date="2025-09" db="UniProtKB">
        <authorList>
            <consortium name="Ensembl"/>
        </authorList>
    </citation>
    <scope>IDENTIFICATION</scope>
</reference>
<accession>A0A8C6YDB0</accession>
<dbReference type="GO" id="GO:0000122">
    <property type="term" value="P:negative regulation of transcription by RNA polymerase II"/>
    <property type="evidence" value="ECO:0007669"/>
    <property type="project" value="TreeGrafter"/>
</dbReference>
<evidence type="ECO:0000256" key="1">
    <source>
        <dbReference type="SAM" id="MobiDB-lite"/>
    </source>
</evidence>
<dbReference type="InterPro" id="IPR027417">
    <property type="entry name" value="P-loop_NTPase"/>
</dbReference>
<dbReference type="PANTHER" id="PTHR13308">
    <property type="entry name" value="NEDD4-BINDING PROTEIN 2-LIKE 1"/>
    <property type="match status" value="1"/>
</dbReference>
<proteinExistence type="predicted"/>
<feature type="region of interest" description="Disordered" evidence="1">
    <location>
        <begin position="618"/>
        <end position="690"/>
    </location>
</feature>
<feature type="domain" description="DUF7818" evidence="2">
    <location>
        <begin position="1140"/>
        <end position="1177"/>
    </location>
</feature>
<dbReference type="OrthoDB" id="3231855at2759"/>
<reference evidence="3" key="1">
    <citation type="submission" date="2025-08" db="UniProtKB">
        <authorList>
            <consortium name="Ensembl"/>
        </authorList>
    </citation>
    <scope>IDENTIFICATION</scope>
</reference>
<feature type="compositionally biased region" description="Polar residues" evidence="1">
    <location>
        <begin position="656"/>
        <end position="673"/>
    </location>
</feature>
<sequence>MLHAACKSRYFENQDVSVVEPSSKRMKSTEEPYGKSYDELQRHHEEIHIKKTHSGFIPLSLSDDDDDEEEERERERNAEVLNSFNQVPSGQTPSSTDLSSLVNKTEIKGNEYSSVTDNSNIAHNGDNNFINEHKNKGEMELYSTSKAFIGPIYKSESNCEHKQKQKYIENNCPKRSNTINGRKSQKEIVQAISCDMPKIEDELSQFYREIDQLESNESCPDTHLQETEANSPYPPLDCSKSNQIKYVKSQEWSHKMLFKSNEGQYFYNESNSYRTGKDICNDPNGHRTGMEQREHGRDGWEIEQPCNKQDFRFWNDFVPQFRHSGQQTHPFVIPYKPPHPFTAHFNFQNSNSLSLCSDGFNSSNTEFKKNNMNSSERDQSNLYSNHSNIPSMNIIRNECSAPDGYMFNGFCETQANWKNSKAHNFEESNNVPQQHPQDKSYEFKKRLLILRGLPGSGKTTLSHILRGQSCNGIVFSTDDYFHQINGCWSYNVSELGAAHEWNQNRAKEAMDLGRSPIIIDNTNTQAWEMKPYVKAALEKGYHVEFHEPDTWWKFNPEELEKRNKHGVSREKIVQMLERYEYQISIPIVMNSVLPFHKTSQRPYLQRRQRELVVKRKHRLHKIKQKKKRRKNRKIKNAVITSVDIKSDGHLIPNDGDLSQSEQENSEDNGQSELVTGHPDEAKIDSDNGSTKYNHVQLSELQKKEFLDSAVVNSASLKKSLKADITEDVSLSITLNENIAGQLSNCHLSNGIKSISLAESDSNTLDYNQDSFQQSDQNDARKNTVLTDKENKNTSAENLVERNQMLSNKEETILPHPHGTSESNEMNAWAFFSFDLVDEQFQTKTEKNESCLTWPEDVSKIMFEQRPKKVKRPKKMLSDATTEITDYNSSKELVKENSVRLLHENSDTTNSPLSLLLMENKICDNASEFVRESGKKASFTTNRCILALSKKKEKHKRIFKLAPNFDLPWHIPPKKNQEVLNNIDTEKEDISNEEIIEKNKQCCELQASNYNAVVEFSDFDVELPLHNGSKQLAEESVTIPTKESDTPIHEHTFVSRKAPSLSEQELFECDKTIEIKEKKKISPDTSTTQPDILHSAKLITECLTNTMAEPFENMEVINEHEQKEHSQIKDVQDSPYTKSSNLELPLSLRFVLQLVELFGSPGVPLDTLLPDDYVVPLDWAISKEIYLQWKTSVEKKQENNQLKENSLLVAAAALQDSNKDGQETKSSEMPLGEPSLL</sequence>
<dbReference type="GO" id="GO:0005634">
    <property type="term" value="C:nucleus"/>
    <property type="evidence" value="ECO:0007669"/>
    <property type="project" value="TreeGrafter"/>
</dbReference>
<evidence type="ECO:0000313" key="3">
    <source>
        <dbReference type="Ensembl" id="ENSNNAP00000028214.1"/>
    </source>
</evidence>
<dbReference type="InterPro" id="IPR026302">
    <property type="entry name" value="NEDD4-bd_p2"/>
</dbReference>
<dbReference type="GeneTree" id="ENSGT00940000161440"/>
<dbReference type="Gene3D" id="3.40.50.300">
    <property type="entry name" value="P-loop containing nucleotide triphosphate hydrolases"/>
    <property type="match status" value="1"/>
</dbReference>
<dbReference type="OMA" id="MELCQDV"/>
<dbReference type="GO" id="GO:0003714">
    <property type="term" value="F:transcription corepressor activity"/>
    <property type="evidence" value="ECO:0007669"/>
    <property type="project" value="TreeGrafter"/>
</dbReference>
<evidence type="ECO:0000313" key="4">
    <source>
        <dbReference type="Proteomes" id="UP000694559"/>
    </source>
</evidence>
<dbReference type="PANTHER" id="PTHR13308:SF23">
    <property type="entry name" value="NEDD4-BINDING PROTEIN 2-LIKE 2"/>
    <property type="match status" value="1"/>
</dbReference>
<feature type="region of interest" description="Disordered" evidence="1">
    <location>
        <begin position="216"/>
        <end position="235"/>
    </location>
</feature>
<protein>
    <recommendedName>
        <fullName evidence="2">DUF7818 domain-containing protein</fullName>
    </recommendedName>
</protein>
<feature type="compositionally biased region" description="Basic and acidic residues" evidence="1">
    <location>
        <begin position="1216"/>
        <end position="1225"/>
    </location>
</feature>
<dbReference type="Pfam" id="PF13671">
    <property type="entry name" value="AAA_33"/>
    <property type="match status" value="1"/>
</dbReference>
<dbReference type="AlphaFoldDB" id="A0A8C6YDB0"/>
<keyword evidence="4" id="KW-1185">Reference proteome</keyword>
<organism evidence="3 4">
    <name type="scientific">Naja naja</name>
    <name type="common">Indian cobra</name>
    <dbReference type="NCBI Taxonomy" id="35670"/>
    <lineage>
        <taxon>Eukaryota</taxon>
        <taxon>Metazoa</taxon>
        <taxon>Chordata</taxon>
        <taxon>Craniata</taxon>
        <taxon>Vertebrata</taxon>
        <taxon>Euteleostomi</taxon>
        <taxon>Lepidosauria</taxon>
        <taxon>Squamata</taxon>
        <taxon>Bifurcata</taxon>
        <taxon>Unidentata</taxon>
        <taxon>Episquamata</taxon>
        <taxon>Toxicofera</taxon>
        <taxon>Serpentes</taxon>
        <taxon>Colubroidea</taxon>
        <taxon>Elapidae</taxon>
        <taxon>Elapinae</taxon>
        <taxon>Naja</taxon>
    </lineage>
</organism>
<dbReference type="Pfam" id="PF25126">
    <property type="entry name" value="DUF7818"/>
    <property type="match status" value="1"/>
</dbReference>
<feature type="compositionally biased region" description="Basic and acidic residues" evidence="1">
    <location>
        <begin position="27"/>
        <end position="49"/>
    </location>
</feature>
<feature type="compositionally biased region" description="Polar residues" evidence="1">
    <location>
        <begin position="80"/>
        <end position="99"/>
    </location>
</feature>